<proteinExistence type="inferred from homology"/>
<dbReference type="Pfam" id="PF00389">
    <property type="entry name" value="2-Hacid_dh"/>
    <property type="match status" value="1"/>
</dbReference>
<dbReference type="SUPFAM" id="SSF51735">
    <property type="entry name" value="NAD(P)-binding Rossmann-fold domains"/>
    <property type="match status" value="1"/>
</dbReference>
<dbReference type="GO" id="GO:0016616">
    <property type="term" value="F:oxidoreductase activity, acting on the CH-OH group of donors, NAD or NADP as acceptor"/>
    <property type="evidence" value="ECO:0007669"/>
    <property type="project" value="InterPro"/>
</dbReference>
<dbReference type="RefSeq" id="WP_245754076.1">
    <property type="nucleotide sequence ID" value="NZ_FOEG01000014.1"/>
</dbReference>
<dbReference type="PANTHER" id="PTHR43333">
    <property type="entry name" value="2-HACID_DH_C DOMAIN-CONTAINING PROTEIN"/>
    <property type="match status" value="1"/>
</dbReference>
<dbReference type="GO" id="GO:0051287">
    <property type="term" value="F:NAD binding"/>
    <property type="evidence" value="ECO:0007669"/>
    <property type="project" value="InterPro"/>
</dbReference>
<dbReference type="Gene3D" id="3.40.50.720">
    <property type="entry name" value="NAD(P)-binding Rossmann-like Domain"/>
    <property type="match status" value="2"/>
</dbReference>
<evidence type="ECO:0000256" key="1">
    <source>
        <dbReference type="ARBA" id="ARBA00023002"/>
    </source>
</evidence>
<gene>
    <name evidence="6" type="ORF">SAMN04488052_1142</name>
</gene>
<evidence type="ECO:0000313" key="7">
    <source>
        <dbReference type="Proteomes" id="UP000199657"/>
    </source>
</evidence>
<keyword evidence="2" id="KW-0520">NAD</keyword>
<sequence>MDHDVCMRWTPAFQSELTMDQPVIAVLTAEDESLPPGLDGMADQARLLLANNRESLEHALPQADILLVTDFRTEMLAECWHLATRLRWIHATSAGVDALMFPELQASSIPITNARGIFDRPIAEFVLGLVLAFAKDLPASVRYQDQHRWQHRDTETVNGKRALIIGAGSIGRQIGRLLAGVGMQVDAVARSAREDDPDFGRVHAHDTLLQELPGADFVVVAAPLTDDTRGLFSNEAFAAMNPRARFINIGRGPIVDTDALVEALRTGAIAGAGLDVFEEEPLPADHPLWAFPQAILSAHMAGDVVGWREALTEQFLANFRRWQAGEALHNVVDKERGYVPPVQ</sequence>
<protein>
    <submittedName>
        <fullName evidence="6">Phosphoglycerate dehydrogenase</fullName>
    </submittedName>
</protein>
<comment type="similarity">
    <text evidence="3">Belongs to the D-isomer specific 2-hydroxyacid dehydrogenase family.</text>
</comment>
<feature type="domain" description="D-isomer specific 2-hydroxyacid dehydrogenase catalytic" evidence="4">
    <location>
        <begin position="50"/>
        <end position="332"/>
    </location>
</feature>
<dbReference type="STRING" id="406100.SAMN04488052_1142"/>
<evidence type="ECO:0000259" key="5">
    <source>
        <dbReference type="Pfam" id="PF02826"/>
    </source>
</evidence>
<accession>A0A1H8VNI0</accession>
<dbReference type="EMBL" id="FOEG01000014">
    <property type="protein sequence ID" value="SEP16976.1"/>
    <property type="molecule type" value="Genomic_DNA"/>
</dbReference>
<keyword evidence="1 3" id="KW-0560">Oxidoreductase</keyword>
<organism evidence="6 7">
    <name type="scientific">Aquisalimonas asiatica</name>
    <dbReference type="NCBI Taxonomy" id="406100"/>
    <lineage>
        <taxon>Bacteria</taxon>
        <taxon>Pseudomonadati</taxon>
        <taxon>Pseudomonadota</taxon>
        <taxon>Gammaproteobacteria</taxon>
        <taxon>Chromatiales</taxon>
        <taxon>Ectothiorhodospiraceae</taxon>
        <taxon>Aquisalimonas</taxon>
    </lineage>
</organism>
<dbReference type="Pfam" id="PF02826">
    <property type="entry name" value="2-Hacid_dh_C"/>
    <property type="match status" value="1"/>
</dbReference>
<feature type="domain" description="D-isomer specific 2-hydroxyacid dehydrogenase NAD-binding" evidence="5">
    <location>
        <begin position="127"/>
        <end position="301"/>
    </location>
</feature>
<dbReference type="PANTHER" id="PTHR43333:SF1">
    <property type="entry name" value="D-ISOMER SPECIFIC 2-HYDROXYACID DEHYDROGENASE NAD-BINDING DOMAIN-CONTAINING PROTEIN"/>
    <property type="match status" value="1"/>
</dbReference>
<name>A0A1H8VNI0_9GAMM</name>
<dbReference type="Proteomes" id="UP000199657">
    <property type="component" value="Unassembled WGS sequence"/>
</dbReference>
<dbReference type="AlphaFoldDB" id="A0A1H8VNI0"/>
<dbReference type="InterPro" id="IPR036291">
    <property type="entry name" value="NAD(P)-bd_dom_sf"/>
</dbReference>
<dbReference type="InterPro" id="IPR006139">
    <property type="entry name" value="D-isomer_2_OHA_DH_cat_dom"/>
</dbReference>
<evidence type="ECO:0000256" key="2">
    <source>
        <dbReference type="ARBA" id="ARBA00023027"/>
    </source>
</evidence>
<evidence type="ECO:0000259" key="4">
    <source>
        <dbReference type="Pfam" id="PF00389"/>
    </source>
</evidence>
<evidence type="ECO:0000256" key="3">
    <source>
        <dbReference type="RuleBase" id="RU003719"/>
    </source>
</evidence>
<dbReference type="InterPro" id="IPR006140">
    <property type="entry name" value="D-isomer_DH_NAD-bd"/>
</dbReference>
<dbReference type="SUPFAM" id="SSF52283">
    <property type="entry name" value="Formate/glycerate dehydrogenase catalytic domain-like"/>
    <property type="match status" value="1"/>
</dbReference>
<keyword evidence="7" id="KW-1185">Reference proteome</keyword>
<reference evidence="6 7" key="1">
    <citation type="submission" date="2016-10" db="EMBL/GenBank/DDBJ databases">
        <authorList>
            <person name="de Groot N.N."/>
        </authorList>
    </citation>
    <scope>NUCLEOTIDE SEQUENCE [LARGE SCALE GENOMIC DNA]</scope>
    <source>
        <strain evidence="6 7">CGMCC 1.6291</strain>
    </source>
</reference>
<dbReference type="CDD" id="cd05300">
    <property type="entry name" value="2-Hacid_dh_1"/>
    <property type="match status" value="1"/>
</dbReference>
<evidence type="ECO:0000313" key="6">
    <source>
        <dbReference type="EMBL" id="SEP16976.1"/>
    </source>
</evidence>